<dbReference type="CDD" id="cd08774">
    <property type="entry name" value="14-3-3"/>
    <property type="match status" value="1"/>
</dbReference>
<dbReference type="Proteomes" id="UP000717996">
    <property type="component" value="Unassembled WGS sequence"/>
</dbReference>
<protein>
    <recommendedName>
        <fullName evidence="3">14-3-3 domain-containing protein</fullName>
    </recommendedName>
</protein>
<dbReference type="OrthoDB" id="10260625at2759"/>
<dbReference type="InterPro" id="IPR036815">
    <property type="entry name" value="14-3-3_dom_sf"/>
</dbReference>
<dbReference type="Gene3D" id="1.20.190.20">
    <property type="entry name" value="14-3-3 domain"/>
    <property type="match status" value="1"/>
</dbReference>
<dbReference type="AlphaFoldDB" id="A0A9P6Y6F8"/>
<evidence type="ECO:0000256" key="1">
    <source>
        <dbReference type="ARBA" id="ARBA00006141"/>
    </source>
</evidence>
<feature type="site" description="Interaction with phosphoserine on interacting protein" evidence="2">
    <location>
        <position position="130"/>
    </location>
</feature>
<dbReference type="Pfam" id="PF00244">
    <property type="entry name" value="14-3-3"/>
    <property type="match status" value="1"/>
</dbReference>
<gene>
    <name evidence="4" type="ORF">G6F51_008544</name>
</gene>
<reference evidence="4" key="1">
    <citation type="journal article" date="2020" name="Microb. Genom.">
        <title>Genetic diversity of clinical and environmental Mucorales isolates obtained from an investigation of mucormycosis cases among solid organ transplant recipients.</title>
        <authorList>
            <person name="Nguyen M.H."/>
            <person name="Kaul D."/>
            <person name="Muto C."/>
            <person name="Cheng S.J."/>
            <person name="Richter R.A."/>
            <person name="Bruno V.M."/>
            <person name="Liu G."/>
            <person name="Beyhan S."/>
            <person name="Sundermann A.J."/>
            <person name="Mounaud S."/>
            <person name="Pasculle A.W."/>
            <person name="Nierman W.C."/>
            <person name="Driscoll E."/>
            <person name="Cumbie R."/>
            <person name="Clancy C.J."/>
            <person name="Dupont C.L."/>
        </authorList>
    </citation>
    <scope>NUCLEOTIDE SEQUENCE</scope>
    <source>
        <strain evidence="4">GL16</strain>
    </source>
</reference>
<accession>A0A9P6Y6F8</accession>
<evidence type="ECO:0000313" key="5">
    <source>
        <dbReference type="Proteomes" id="UP000717996"/>
    </source>
</evidence>
<dbReference type="EMBL" id="JAANIT010001415">
    <property type="protein sequence ID" value="KAG1540405.1"/>
    <property type="molecule type" value="Genomic_DNA"/>
</dbReference>
<evidence type="ECO:0000313" key="4">
    <source>
        <dbReference type="EMBL" id="KAG1540405.1"/>
    </source>
</evidence>
<evidence type="ECO:0000256" key="2">
    <source>
        <dbReference type="PIRSR" id="PIRSR000868-1"/>
    </source>
</evidence>
<sequence>MTERDDKVYMAKIAEQAERYDEMVTFVKEAIQINGSLSTEERNLLSTSFKNVVGAHRNSLRIIYSVLAREKEKENEAQVNIVERYKEKIEEELYAICDDLLNLLNERLIPVAKEAEEKVFCYKMLGDYHRYIAEYATGEKRLQSADNAHEAYQQAMTIAEKDLDTVNPVRLGLALNYSVFYYEILNSPDRACQLAKEAFDDAITELDNMTDHSYKDSVLIMQLLRDNVSLWSAETQQDIQE</sequence>
<comment type="caution">
    <text evidence="4">The sequence shown here is derived from an EMBL/GenBank/DDBJ whole genome shotgun (WGS) entry which is preliminary data.</text>
</comment>
<dbReference type="PRINTS" id="PR00305">
    <property type="entry name" value="1433ZETA"/>
</dbReference>
<feature type="site" description="Interaction with phosphoserine on interacting protein" evidence="2">
    <location>
        <position position="57"/>
    </location>
</feature>
<dbReference type="PIRSF" id="PIRSF000868">
    <property type="entry name" value="14-3-3"/>
    <property type="match status" value="1"/>
</dbReference>
<name>A0A9P6Y6F8_RHIOR</name>
<organism evidence="4 5">
    <name type="scientific">Rhizopus oryzae</name>
    <name type="common">Mucormycosis agent</name>
    <name type="synonym">Rhizopus arrhizus var. delemar</name>
    <dbReference type="NCBI Taxonomy" id="64495"/>
    <lineage>
        <taxon>Eukaryota</taxon>
        <taxon>Fungi</taxon>
        <taxon>Fungi incertae sedis</taxon>
        <taxon>Mucoromycota</taxon>
        <taxon>Mucoromycotina</taxon>
        <taxon>Mucoromycetes</taxon>
        <taxon>Mucorales</taxon>
        <taxon>Mucorineae</taxon>
        <taxon>Rhizopodaceae</taxon>
        <taxon>Rhizopus</taxon>
    </lineage>
</organism>
<dbReference type="SUPFAM" id="SSF48445">
    <property type="entry name" value="14-3-3 protein"/>
    <property type="match status" value="1"/>
</dbReference>
<dbReference type="InterPro" id="IPR023410">
    <property type="entry name" value="14-3-3_domain"/>
</dbReference>
<comment type="similarity">
    <text evidence="1">Belongs to the 14-3-3 family.</text>
</comment>
<dbReference type="SMART" id="SM00101">
    <property type="entry name" value="14_3_3"/>
    <property type="match status" value="1"/>
</dbReference>
<proteinExistence type="inferred from homology"/>
<evidence type="ECO:0000259" key="3">
    <source>
        <dbReference type="SMART" id="SM00101"/>
    </source>
</evidence>
<feature type="domain" description="14-3-3" evidence="3">
    <location>
        <begin position="4"/>
        <end position="241"/>
    </location>
</feature>
<dbReference type="PANTHER" id="PTHR18860">
    <property type="entry name" value="14-3-3 PROTEIN"/>
    <property type="match status" value="1"/>
</dbReference>
<dbReference type="InterPro" id="IPR000308">
    <property type="entry name" value="14-3-3"/>
</dbReference>